<dbReference type="InterPro" id="IPR036291">
    <property type="entry name" value="NAD(P)-bd_dom_sf"/>
</dbReference>
<evidence type="ECO:0000256" key="2">
    <source>
        <dbReference type="ARBA" id="ARBA00022553"/>
    </source>
</evidence>
<proteinExistence type="predicted"/>
<dbReference type="Pfam" id="PF00550">
    <property type="entry name" value="PP-binding"/>
    <property type="match status" value="1"/>
</dbReference>
<dbReference type="Pfam" id="PF07993">
    <property type="entry name" value="NAD_binding_4"/>
    <property type="match status" value="1"/>
</dbReference>
<organism evidence="4 5">
    <name type="scientific">Anthostomella pinea</name>
    <dbReference type="NCBI Taxonomy" id="933095"/>
    <lineage>
        <taxon>Eukaryota</taxon>
        <taxon>Fungi</taxon>
        <taxon>Dikarya</taxon>
        <taxon>Ascomycota</taxon>
        <taxon>Pezizomycotina</taxon>
        <taxon>Sordariomycetes</taxon>
        <taxon>Xylariomycetidae</taxon>
        <taxon>Xylariales</taxon>
        <taxon>Xylariaceae</taxon>
        <taxon>Anthostomella</taxon>
    </lineage>
</organism>
<dbReference type="SUPFAM" id="SSF56801">
    <property type="entry name" value="Acetyl-CoA synthetase-like"/>
    <property type="match status" value="1"/>
</dbReference>
<name>A0AAI8YLW8_9PEZI</name>
<dbReference type="EMBL" id="CAUWAG010000012">
    <property type="protein sequence ID" value="CAJ2509529.1"/>
    <property type="molecule type" value="Genomic_DNA"/>
</dbReference>
<reference evidence="4" key="1">
    <citation type="submission" date="2023-10" db="EMBL/GenBank/DDBJ databases">
        <authorList>
            <person name="Hackl T."/>
        </authorList>
    </citation>
    <scope>NUCLEOTIDE SEQUENCE</scope>
</reference>
<dbReference type="SUPFAM" id="SSF51735">
    <property type="entry name" value="NAD(P)-binding Rossmann-fold domains"/>
    <property type="match status" value="1"/>
</dbReference>
<dbReference type="InterPro" id="IPR020806">
    <property type="entry name" value="PKS_PP-bd"/>
</dbReference>
<dbReference type="PANTHER" id="PTHR43439:SF2">
    <property type="entry name" value="ENZYME, PUTATIVE (JCVI)-RELATED"/>
    <property type="match status" value="1"/>
</dbReference>
<dbReference type="SUPFAM" id="SSF47336">
    <property type="entry name" value="ACP-like"/>
    <property type="match status" value="1"/>
</dbReference>
<dbReference type="InterPro" id="IPR036736">
    <property type="entry name" value="ACP-like_sf"/>
</dbReference>
<dbReference type="SMART" id="SM00823">
    <property type="entry name" value="PKS_PP"/>
    <property type="match status" value="1"/>
</dbReference>
<dbReference type="InterPro" id="IPR006162">
    <property type="entry name" value="Ppantetheine_attach_site"/>
</dbReference>
<dbReference type="InterPro" id="IPR020845">
    <property type="entry name" value="AMP-binding_CS"/>
</dbReference>
<dbReference type="Gene3D" id="3.40.50.720">
    <property type="entry name" value="NAD(P)-binding Rossmann-like Domain"/>
    <property type="match status" value="1"/>
</dbReference>
<dbReference type="Pfam" id="PF00501">
    <property type="entry name" value="AMP-binding"/>
    <property type="match status" value="1"/>
</dbReference>
<dbReference type="Gene3D" id="3.40.50.12780">
    <property type="entry name" value="N-terminal domain of ligase-like"/>
    <property type="match status" value="1"/>
</dbReference>
<dbReference type="PROSITE" id="PS00012">
    <property type="entry name" value="PHOSPHOPANTETHEINE"/>
    <property type="match status" value="1"/>
</dbReference>
<dbReference type="InterPro" id="IPR009081">
    <property type="entry name" value="PP-bd_ACP"/>
</dbReference>
<evidence type="ECO:0000259" key="3">
    <source>
        <dbReference type="PROSITE" id="PS50075"/>
    </source>
</evidence>
<accession>A0AAI8YLW8</accession>
<evidence type="ECO:0000256" key="1">
    <source>
        <dbReference type="ARBA" id="ARBA00022450"/>
    </source>
</evidence>
<feature type="domain" description="Carrier" evidence="3">
    <location>
        <begin position="556"/>
        <end position="635"/>
    </location>
</feature>
<dbReference type="Pfam" id="PF23562">
    <property type="entry name" value="AMP-binding_C_3"/>
    <property type="match status" value="1"/>
</dbReference>
<dbReference type="InterPro" id="IPR000873">
    <property type="entry name" value="AMP-dep_synth/lig_dom"/>
</dbReference>
<keyword evidence="2" id="KW-0597">Phosphoprotein</keyword>
<dbReference type="Proteomes" id="UP001295740">
    <property type="component" value="Unassembled WGS sequence"/>
</dbReference>
<dbReference type="PANTHER" id="PTHR43439">
    <property type="entry name" value="PHENYLACETATE-COENZYME A LIGASE"/>
    <property type="match status" value="1"/>
</dbReference>
<gene>
    <name evidence="4" type="ORF">KHLLAP_LOCUS9997</name>
</gene>
<evidence type="ECO:0000313" key="4">
    <source>
        <dbReference type="EMBL" id="CAJ2509529.1"/>
    </source>
</evidence>
<dbReference type="PROSITE" id="PS00455">
    <property type="entry name" value="AMP_BINDING"/>
    <property type="match status" value="1"/>
</dbReference>
<keyword evidence="5" id="KW-1185">Reference proteome</keyword>
<comment type="caution">
    <text evidence="4">The sequence shown here is derived from an EMBL/GenBank/DDBJ whole genome shotgun (WGS) entry which is preliminary data.</text>
</comment>
<keyword evidence="1" id="KW-0596">Phosphopantetheine</keyword>
<dbReference type="PROSITE" id="PS50075">
    <property type="entry name" value="CARRIER"/>
    <property type="match status" value="1"/>
</dbReference>
<dbReference type="InterPro" id="IPR013120">
    <property type="entry name" value="FAR_NAD-bd"/>
</dbReference>
<protein>
    <submittedName>
        <fullName evidence="4">Uu.00g145550.m01.CDS01</fullName>
    </submittedName>
</protein>
<dbReference type="InterPro" id="IPR051414">
    <property type="entry name" value="Adenylate-forming_Reductase"/>
</dbReference>
<dbReference type="InterPro" id="IPR042099">
    <property type="entry name" value="ANL_N_sf"/>
</dbReference>
<evidence type="ECO:0000313" key="5">
    <source>
        <dbReference type="Proteomes" id="UP001295740"/>
    </source>
</evidence>
<dbReference type="AlphaFoldDB" id="A0AAI8YLW8"/>
<dbReference type="GO" id="GO:0031177">
    <property type="term" value="F:phosphopantetheine binding"/>
    <property type="evidence" value="ECO:0007669"/>
    <property type="project" value="InterPro"/>
</dbReference>
<sequence>MSPAPLANVGERLLPSLVDEIAASDPDRIFYSIAKTRDPADGFQDISAKTFARAVDRCAWYLEKNLGRGQGFPTLTYMGPQDVVYGILTLACIKTGYALLLNSPRNTLDAHLSLFEKTDCNTFLLPPNFPLPVVKQILHARPMRVLEIAGMNGWIGDGPEEPYPYTKTFAEARSDPFVVLHTSGSTGMPKPIIQTHATVSPLDAFTALPSLGHKETYPALCAGTRVYLAFPLFHCAGSSMLLPGVIYSGFTAVLGPFPPSADTANAIHVHGNVQHSCLAPMTLVDLAKDPKHLENLSRLQQITYGGGPCPQAVGELISKKTRLVNVLGTTECGVLPIQLCDPEDWAYMSVSPLLGHEYRHFSEDLYEQVIVRDPKLQQYQGIFGTFPELEEWPMKDLYSKHPTKEDVWLYRGRADDIIVFSTGEKLNPIEMENTIGENPAVSAALICGLGRFQSSLLVEAVKPPQSEEEREDLLDRIWPSVQAANKQSPSHGRIHRNMITFTSADKPMLRAGKGTVQRKMTLDLYEAELGALYTDSEEPADRKANGIINGTTGGHGSVQDTVKDIIATSTEIDVNQVAPDVNLFELGLDSLQVTLISRKLNKFLSAKGMRQSLEVRTVYSNPSIAALVTVVSTLVEGKTLTQTTESDEQKMQKLYDMHAANLPLTARKPQGKQSDDLVVLITGSTGSLGSYILDSLVSNSNVRKVYCLNRGTSTLARQQKSQAAKSLQPLPSKVECLDADLSKPYFGLSASTYRKLLGEVTNVIHNAWQVDFNLSIDSFASQVATVRRFIDFSSRSSFGAQIFFISSISAIANWRAADASAEQVLEQIYTDWRMPQPIGYGESKFVAERLLDAAAREADVPAVVCRVGQVAGPTTAAGVWPKQEWLPSLIASSKYLGKIPASLGQMDTVDWIPVDVLCRSIVELAVHSTSARAANASPGAVVYHAANPQHSSWAEVLPTVVRSLKSANGVEVVPLPVWVDALRESEPKTEDVTQNPAIKILGFFDGLVADSASPILLDTKATVAASEMLAGLGPVGDALMENWMRQWAF</sequence>
<dbReference type="Gene3D" id="1.10.1200.10">
    <property type="entry name" value="ACP-like"/>
    <property type="match status" value="1"/>
</dbReference>